<name>A0A1H5UYH3_9HYPH</name>
<evidence type="ECO:0000313" key="3">
    <source>
        <dbReference type="Proteomes" id="UP000236743"/>
    </source>
</evidence>
<keyword evidence="1" id="KW-0732">Signal</keyword>
<protein>
    <recommendedName>
        <fullName evidence="4">Protease inhibitor Inh</fullName>
    </recommendedName>
</protein>
<dbReference type="EMBL" id="FNUY01000002">
    <property type="protein sequence ID" value="SEF80024.1"/>
    <property type="molecule type" value="Genomic_DNA"/>
</dbReference>
<sequence length="139" mass="14914">MKTGARTTAIAALSILPLLAVASPASASPERLQGAWVNSGISCDKAFVKRNGRLTLNKNVGDSLPGFLVSGKHVRGTGASCDLISSKQSGDVWTFLLGCDEGVIFDTMSVSLRFKDDNTLVRFSPDFPEVETTYNRCDR</sequence>
<evidence type="ECO:0008006" key="4">
    <source>
        <dbReference type="Google" id="ProtNLM"/>
    </source>
</evidence>
<feature type="signal peptide" evidence="1">
    <location>
        <begin position="1"/>
        <end position="27"/>
    </location>
</feature>
<keyword evidence="3" id="KW-1185">Reference proteome</keyword>
<gene>
    <name evidence="2" type="ORF">SAMN04488115_10277</name>
</gene>
<evidence type="ECO:0000256" key="1">
    <source>
        <dbReference type="SAM" id="SignalP"/>
    </source>
</evidence>
<proteinExistence type="predicted"/>
<reference evidence="2 3" key="1">
    <citation type="submission" date="2016-10" db="EMBL/GenBank/DDBJ databases">
        <authorList>
            <person name="de Groot N.N."/>
        </authorList>
    </citation>
    <scope>NUCLEOTIDE SEQUENCE [LARGE SCALE GENOMIC DNA]</scope>
    <source>
        <strain evidence="2 3">DSM 26656</strain>
    </source>
</reference>
<evidence type="ECO:0000313" key="2">
    <source>
        <dbReference type="EMBL" id="SEF80024.1"/>
    </source>
</evidence>
<organism evidence="2 3">
    <name type="scientific">Bosea lathyri</name>
    <dbReference type="NCBI Taxonomy" id="1036778"/>
    <lineage>
        <taxon>Bacteria</taxon>
        <taxon>Pseudomonadati</taxon>
        <taxon>Pseudomonadota</taxon>
        <taxon>Alphaproteobacteria</taxon>
        <taxon>Hyphomicrobiales</taxon>
        <taxon>Boseaceae</taxon>
        <taxon>Bosea</taxon>
    </lineage>
</organism>
<accession>A0A1H5UYH3</accession>
<dbReference type="AlphaFoldDB" id="A0A1H5UYH3"/>
<dbReference type="Proteomes" id="UP000236743">
    <property type="component" value="Unassembled WGS sequence"/>
</dbReference>
<feature type="chain" id="PRO_5009286625" description="Protease inhibitor Inh" evidence="1">
    <location>
        <begin position="28"/>
        <end position="139"/>
    </location>
</feature>